<proteinExistence type="predicted"/>
<reference evidence="1 2" key="1">
    <citation type="submission" date="2023-03" db="EMBL/GenBank/DDBJ databases">
        <title>Genome sequencing of Aquirufa.</title>
        <authorList>
            <person name="Pitt A."/>
            <person name="Hahn M.W."/>
        </authorList>
    </citation>
    <scope>NUCLEOTIDE SEQUENCE [LARGE SCALE GENOMIC DNA]</scope>
    <source>
        <strain evidence="1 2">WAEICH-18A</strain>
    </source>
</reference>
<name>A0ABT6BHY2_9BACT</name>
<comment type="caution">
    <text evidence="1">The sequence shown here is derived from an EMBL/GenBank/DDBJ whole genome shotgun (WGS) entry which is preliminary data.</text>
</comment>
<dbReference type="EMBL" id="JARJOW010000003">
    <property type="protein sequence ID" value="MDF5690062.1"/>
    <property type="molecule type" value="Genomic_DNA"/>
</dbReference>
<dbReference type="Proteomes" id="UP001321344">
    <property type="component" value="Unassembled WGS sequence"/>
</dbReference>
<organism evidence="1 2">
    <name type="scientific">Aquirufa aurantiipilula</name>
    <dbReference type="NCBI Taxonomy" id="2696561"/>
    <lineage>
        <taxon>Bacteria</taxon>
        <taxon>Pseudomonadati</taxon>
        <taxon>Bacteroidota</taxon>
        <taxon>Cytophagia</taxon>
        <taxon>Cytophagales</taxon>
        <taxon>Flectobacillaceae</taxon>
        <taxon>Aquirufa</taxon>
    </lineage>
</organism>
<protein>
    <recommendedName>
        <fullName evidence="3">Biopolymer transporter ExbD</fullName>
    </recommendedName>
</protein>
<evidence type="ECO:0008006" key="3">
    <source>
        <dbReference type="Google" id="ProtNLM"/>
    </source>
</evidence>
<dbReference type="RefSeq" id="WP_276343810.1">
    <property type="nucleotide sequence ID" value="NZ_JARJOW010000003.1"/>
</dbReference>
<gene>
    <name evidence="1" type="ORF">PQG43_04245</name>
</gene>
<sequence>MSKLNSWSLDLIVINLAIFLFFSTSTSPVKKLVVPSPIPILKINKRYQGVDIFNPILHQSGYMIIDNKSNKAKVYERKRLNGQISHSVEFLKSN</sequence>
<accession>A0ABT6BHY2</accession>
<evidence type="ECO:0000313" key="1">
    <source>
        <dbReference type="EMBL" id="MDF5690062.1"/>
    </source>
</evidence>
<evidence type="ECO:0000313" key="2">
    <source>
        <dbReference type="Proteomes" id="UP001321344"/>
    </source>
</evidence>
<keyword evidence="2" id="KW-1185">Reference proteome</keyword>